<comment type="similarity">
    <text evidence="7">Belongs to the drug/metabolite transporter (DMT) superfamily. Small multidrug resistance (SMR) (TC 2.A.7.1) family.</text>
</comment>
<keyword evidence="5 8" id="KW-1133">Transmembrane helix</keyword>
<evidence type="ECO:0000256" key="3">
    <source>
        <dbReference type="ARBA" id="ARBA00022475"/>
    </source>
</evidence>
<dbReference type="GO" id="GO:0015220">
    <property type="term" value="F:choline transmembrane transporter activity"/>
    <property type="evidence" value="ECO:0007669"/>
    <property type="project" value="TreeGrafter"/>
</dbReference>
<organism evidence="9">
    <name type="scientific">uncultured Quadrisphaera sp</name>
    <dbReference type="NCBI Taxonomy" id="904978"/>
    <lineage>
        <taxon>Bacteria</taxon>
        <taxon>Bacillati</taxon>
        <taxon>Actinomycetota</taxon>
        <taxon>Actinomycetes</taxon>
        <taxon>Kineosporiales</taxon>
        <taxon>Kineosporiaceae</taxon>
        <taxon>Quadrisphaera</taxon>
        <taxon>environmental samples</taxon>
    </lineage>
</organism>
<feature type="transmembrane region" description="Helical" evidence="8">
    <location>
        <begin position="60"/>
        <end position="82"/>
    </location>
</feature>
<dbReference type="GO" id="GO:0005886">
    <property type="term" value="C:plasma membrane"/>
    <property type="evidence" value="ECO:0007669"/>
    <property type="project" value="UniProtKB-SubCell"/>
</dbReference>
<evidence type="ECO:0000256" key="8">
    <source>
        <dbReference type="SAM" id="Phobius"/>
    </source>
</evidence>
<name>A0A6J4PZZ1_9ACTN</name>
<feature type="transmembrane region" description="Helical" evidence="8">
    <location>
        <begin position="88"/>
        <end position="108"/>
    </location>
</feature>
<feature type="transmembrane region" description="Helical" evidence="8">
    <location>
        <begin position="35"/>
        <end position="53"/>
    </location>
</feature>
<dbReference type="GO" id="GO:0015297">
    <property type="term" value="F:antiporter activity"/>
    <property type="evidence" value="ECO:0007669"/>
    <property type="project" value="TreeGrafter"/>
</dbReference>
<accession>A0A6J4PZZ1</accession>
<evidence type="ECO:0000256" key="4">
    <source>
        <dbReference type="ARBA" id="ARBA00022692"/>
    </source>
</evidence>
<dbReference type="InterPro" id="IPR045324">
    <property type="entry name" value="Small_multidrug_res"/>
</dbReference>
<dbReference type="PANTHER" id="PTHR30561">
    <property type="entry name" value="SMR FAMILY PROTON-DEPENDENT DRUG EFFLUX TRANSPORTER SUGE"/>
    <property type="match status" value="1"/>
</dbReference>
<evidence type="ECO:0000256" key="6">
    <source>
        <dbReference type="ARBA" id="ARBA00023136"/>
    </source>
</evidence>
<comment type="subcellular location">
    <subcellularLocation>
        <location evidence="1 7">Cell membrane</location>
        <topology evidence="1 7">Multi-pass membrane protein</topology>
    </subcellularLocation>
</comment>
<dbReference type="SUPFAM" id="SSF103481">
    <property type="entry name" value="Multidrug resistance efflux transporter EmrE"/>
    <property type="match status" value="1"/>
</dbReference>
<dbReference type="AlphaFoldDB" id="A0A6J4PZZ1"/>
<evidence type="ECO:0000313" key="9">
    <source>
        <dbReference type="EMBL" id="CAA9429331.1"/>
    </source>
</evidence>
<dbReference type="InterPro" id="IPR037185">
    <property type="entry name" value="EmrE-like"/>
</dbReference>
<protein>
    <submittedName>
        <fullName evidence="9">Ethidium bromide-methyl viologen resistance protein EmrE</fullName>
    </submittedName>
</protein>
<sequence>MAYAFLALAVVFEVAATLALRTAAGGPPRGRRRWYLVVAPGYVVAFSALTLALREGLALGVAYGIWTAAGVAATAVLSRVLFGEVLDRTMVLGIALIGAGVLLVELGAAG</sequence>
<keyword evidence="6 8" id="KW-0472">Membrane</keyword>
<dbReference type="PANTHER" id="PTHR30561:SF1">
    <property type="entry name" value="MULTIDRUG TRANSPORTER EMRE"/>
    <property type="match status" value="1"/>
</dbReference>
<evidence type="ECO:0000256" key="5">
    <source>
        <dbReference type="ARBA" id="ARBA00022989"/>
    </source>
</evidence>
<dbReference type="InterPro" id="IPR000390">
    <property type="entry name" value="Small_drug/metabolite_transptr"/>
</dbReference>
<gene>
    <name evidence="9" type="ORF">AVDCRST_MAG35-2488</name>
</gene>
<evidence type="ECO:0000256" key="7">
    <source>
        <dbReference type="RuleBase" id="RU003942"/>
    </source>
</evidence>
<dbReference type="GO" id="GO:0031460">
    <property type="term" value="P:glycine betaine transport"/>
    <property type="evidence" value="ECO:0007669"/>
    <property type="project" value="TreeGrafter"/>
</dbReference>
<dbReference type="EMBL" id="CADCUY010000502">
    <property type="protein sequence ID" value="CAA9429331.1"/>
    <property type="molecule type" value="Genomic_DNA"/>
</dbReference>
<proteinExistence type="inferred from homology"/>
<dbReference type="Pfam" id="PF00893">
    <property type="entry name" value="Multi_Drug_Res"/>
    <property type="match status" value="1"/>
</dbReference>
<evidence type="ECO:0000256" key="1">
    <source>
        <dbReference type="ARBA" id="ARBA00004651"/>
    </source>
</evidence>
<reference evidence="9" key="1">
    <citation type="submission" date="2020-02" db="EMBL/GenBank/DDBJ databases">
        <authorList>
            <person name="Meier V. D."/>
        </authorList>
    </citation>
    <scope>NUCLEOTIDE SEQUENCE</scope>
    <source>
        <strain evidence="9">AVDCRST_MAG35</strain>
    </source>
</reference>
<keyword evidence="4 7" id="KW-0812">Transmembrane</keyword>
<dbReference type="GO" id="GO:0015199">
    <property type="term" value="F:amino-acid betaine transmembrane transporter activity"/>
    <property type="evidence" value="ECO:0007669"/>
    <property type="project" value="TreeGrafter"/>
</dbReference>
<evidence type="ECO:0000256" key="2">
    <source>
        <dbReference type="ARBA" id="ARBA00022448"/>
    </source>
</evidence>
<dbReference type="Gene3D" id="1.10.3730.20">
    <property type="match status" value="1"/>
</dbReference>
<keyword evidence="3" id="KW-1003">Cell membrane</keyword>
<keyword evidence="2" id="KW-0813">Transport</keyword>